<feature type="domain" description="ABC transporter" evidence="8">
    <location>
        <begin position="293"/>
        <end position="528"/>
    </location>
</feature>
<protein>
    <submittedName>
        <fullName evidence="9">ATP-binding cassette domain-containing protein</fullName>
    </submittedName>
</protein>
<dbReference type="Pfam" id="PF00005">
    <property type="entry name" value="ABC_tran"/>
    <property type="match status" value="2"/>
</dbReference>
<reference evidence="9 10" key="1">
    <citation type="submission" date="2019-03" db="EMBL/GenBank/DDBJ databases">
        <title>Metabolic potential of uncultured bacteria and archaea associated with petroleum seepage in deep-sea sediments.</title>
        <authorList>
            <person name="Dong X."/>
            <person name="Hubert C."/>
        </authorList>
    </citation>
    <scope>NUCLEOTIDE SEQUENCE [LARGE SCALE GENOMIC DNA]</scope>
    <source>
        <strain evidence="9">E29_bin36</strain>
    </source>
</reference>
<dbReference type="PANTHER" id="PTHR43553">
    <property type="entry name" value="HEAVY METAL TRANSPORTER"/>
    <property type="match status" value="1"/>
</dbReference>
<keyword evidence="2" id="KW-0813">Transport</keyword>
<dbReference type="InterPro" id="IPR003593">
    <property type="entry name" value="AAA+_ATPase"/>
</dbReference>
<evidence type="ECO:0000256" key="7">
    <source>
        <dbReference type="ARBA" id="ARBA00023136"/>
    </source>
</evidence>
<evidence type="ECO:0000256" key="5">
    <source>
        <dbReference type="ARBA" id="ARBA00022840"/>
    </source>
</evidence>
<evidence type="ECO:0000259" key="8">
    <source>
        <dbReference type="PROSITE" id="PS50893"/>
    </source>
</evidence>
<dbReference type="PROSITE" id="PS50893">
    <property type="entry name" value="ABC_TRANSPORTER_2"/>
    <property type="match status" value="2"/>
</dbReference>
<dbReference type="InterPro" id="IPR017871">
    <property type="entry name" value="ABC_transporter-like_CS"/>
</dbReference>
<dbReference type="InterPro" id="IPR050095">
    <property type="entry name" value="ECF_ABC_transporter_ATP-bd"/>
</dbReference>
<evidence type="ECO:0000256" key="3">
    <source>
        <dbReference type="ARBA" id="ARBA00022475"/>
    </source>
</evidence>
<evidence type="ECO:0000313" key="10">
    <source>
        <dbReference type="Proteomes" id="UP000315534"/>
    </source>
</evidence>
<dbReference type="NCBIfam" id="NF010167">
    <property type="entry name" value="PRK13648.1"/>
    <property type="match status" value="2"/>
</dbReference>
<dbReference type="PROSITE" id="PS00211">
    <property type="entry name" value="ABC_TRANSPORTER_1"/>
    <property type="match status" value="1"/>
</dbReference>
<name>A0A523XF10_UNCT6</name>
<dbReference type="Gene3D" id="3.40.50.300">
    <property type="entry name" value="P-loop containing nucleotide triphosphate hydrolases"/>
    <property type="match status" value="2"/>
</dbReference>
<dbReference type="GO" id="GO:0043190">
    <property type="term" value="C:ATP-binding cassette (ABC) transporter complex"/>
    <property type="evidence" value="ECO:0007669"/>
    <property type="project" value="TreeGrafter"/>
</dbReference>
<sequence length="564" mass="62148">MIEFSNVSHSYREGRPSLAGFDAVFREAIMTAIFGDNGAGKSTVAMLANGLLKPDAGVVSVDGLDTVDAESLWEIRKKVGLVFQNPDSQFVATTVEREVAFGLENIGVESPEIRGRVDEVLRLLDISELKDRSPRDLSQGEKGIVSVASILVLCPEYLILDEPTSHLDRHEVERLWSLIQTSEPKPSIILITQEREEIERCDHVVALECGRKTYDGPAAEFLNASYIRSGLTELAHELVTLGIEVIPRPAGIDELVDSVWKRRRCTAKKRDEEILFAKSPANEKPWIDTIHLVDGEYVYKKGLPGEKVGVEHANVDLRRGEFLGIVGPNGSGKTTLSLMLAGLFRPTSGSLLVNGFEAPRGGDVRKLRREIGFVFQNPEGAFFTDSCLNEVIFGLKNFDIEKPEEKAASALGFVGLPYEDFGKRSPFEISYGEQRRLAMACALAYEPQILFFDEPTAGLDQKGRDFVYDLLFRIKASGRTVVLISHDLGPVLDLSDRLVALEKGRNVYTGPPVYLGKTSLGEQLGLRESDVHEVLIQLKSKGLDVPIEIFSPRLAAAAINQALA</sequence>
<dbReference type="CDD" id="cd03225">
    <property type="entry name" value="ABC_cobalt_CbiO_domain1"/>
    <property type="match status" value="2"/>
</dbReference>
<dbReference type="SMART" id="SM00382">
    <property type="entry name" value="AAA"/>
    <property type="match status" value="2"/>
</dbReference>
<organism evidence="9 10">
    <name type="scientific">candidate division TA06 bacterium</name>
    <dbReference type="NCBI Taxonomy" id="2250710"/>
    <lineage>
        <taxon>Bacteria</taxon>
        <taxon>Bacteria division TA06</taxon>
    </lineage>
</organism>
<comment type="caution">
    <text evidence="9">The sequence shown here is derived from an EMBL/GenBank/DDBJ whole genome shotgun (WGS) entry which is preliminary data.</text>
</comment>
<accession>A0A523XF10</accession>
<proteinExistence type="predicted"/>
<evidence type="ECO:0000256" key="6">
    <source>
        <dbReference type="ARBA" id="ARBA00022967"/>
    </source>
</evidence>
<evidence type="ECO:0000313" key="9">
    <source>
        <dbReference type="EMBL" id="TET77850.1"/>
    </source>
</evidence>
<dbReference type="GO" id="GO:0042626">
    <property type="term" value="F:ATPase-coupled transmembrane transporter activity"/>
    <property type="evidence" value="ECO:0007669"/>
    <property type="project" value="TreeGrafter"/>
</dbReference>
<feature type="domain" description="ABC transporter" evidence="8">
    <location>
        <begin position="2"/>
        <end position="234"/>
    </location>
</feature>
<evidence type="ECO:0000256" key="1">
    <source>
        <dbReference type="ARBA" id="ARBA00004202"/>
    </source>
</evidence>
<keyword evidence="7" id="KW-0472">Membrane</keyword>
<gene>
    <name evidence="9" type="ORF">E3J38_09350</name>
</gene>
<keyword evidence="4" id="KW-0547">Nucleotide-binding</keyword>
<evidence type="ECO:0000256" key="4">
    <source>
        <dbReference type="ARBA" id="ARBA00022741"/>
    </source>
</evidence>
<dbReference type="InterPro" id="IPR027417">
    <property type="entry name" value="P-loop_NTPase"/>
</dbReference>
<comment type="subcellular location">
    <subcellularLocation>
        <location evidence="1">Cell membrane</location>
        <topology evidence="1">Peripheral membrane protein</topology>
    </subcellularLocation>
</comment>
<dbReference type="GO" id="GO:0005524">
    <property type="term" value="F:ATP binding"/>
    <property type="evidence" value="ECO:0007669"/>
    <property type="project" value="UniProtKB-KW"/>
</dbReference>
<keyword evidence="3" id="KW-1003">Cell membrane</keyword>
<keyword evidence="5 9" id="KW-0067">ATP-binding</keyword>
<dbReference type="EMBL" id="SOIP01000538">
    <property type="protein sequence ID" value="TET77850.1"/>
    <property type="molecule type" value="Genomic_DNA"/>
</dbReference>
<dbReference type="InterPro" id="IPR003439">
    <property type="entry name" value="ABC_transporter-like_ATP-bd"/>
</dbReference>
<dbReference type="SUPFAM" id="SSF52540">
    <property type="entry name" value="P-loop containing nucleoside triphosphate hydrolases"/>
    <property type="match status" value="2"/>
</dbReference>
<dbReference type="AlphaFoldDB" id="A0A523XF10"/>
<dbReference type="GO" id="GO:0016887">
    <property type="term" value="F:ATP hydrolysis activity"/>
    <property type="evidence" value="ECO:0007669"/>
    <property type="project" value="InterPro"/>
</dbReference>
<dbReference type="Proteomes" id="UP000315534">
    <property type="component" value="Unassembled WGS sequence"/>
</dbReference>
<evidence type="ECO:0000256" key="2">
    <source>
        <dbReference type="ARBA" id="ARBA00022448"/>
    </source>
</evidence>
<dbReference type="PANTHER" id="PTHR43553:SF27">
    <property type="entry name" value="ENERGY-COUPLING FACTOR TRANSPORTER ATP-BINDING PROTEIN ECFA2"/>
    <property type="match status" value="1"/>
</dbReference>
<keyword evidence="6" id="KW-1278">Translocase</keyword>
<dbReference type="InterPro" id="IPR015856">
    <property type="entry name" value="ABC_transpr_CbiO/EcfA_su"/>
</dbReference>